<proteinExistence type="predicted"/>
<dbReference type="EMBL" id="JAUJEA010000012">
    <property type="protein sequence ID" value="MDN5204583.1"/>
    <property type="molecule type" value="Genomic_DNA"/>
</dbReference>
<evidence type="ECO:0000313" key="2">
    <source>
        <dbReference type="Proteomes" id="UP001172082"/>
    </source>
</evidence>
<protein>
    <recommendedName>
        <fullName evidence="3">RES domain-containing protein</fullName>
    </recommendedName>
</protein>
<accession>A0ABT8KW11</accession>
<gene>
    <name evidence="1" type="ORF">QQ008_24540</name>
</gene>
<dbReference type="RefSeq" id="WP_346754607.1">
    <property type="nucleotide sequence ID" value="NZ_JAUJEA010000012.1"/>
</dbReference>
<sequence length="368" mass="42542">MNFLEILKSDITNLPIERSNDSFKNALEKRLEIFNQAVQDSKYLSGPVNGSAFHPKPFKRRSAQIVNGITRTIEAYYEGNPHQAFTNLSKFMRESNLKGYLKKDHNIPEGTNFYRIRLKNSNFPLGRKELFHIPYDKRGIVGTQRYSIPGLPSLYLSNAIYVAWEELGRPGFDQIQAARIVNTQNLTLLDLKADIYNVNHHLEDNHIYGWQLLYAVMVWPLVAACSVKVKNRNDSFKPEYIIPQLLLQWINKNDLDGIKYSSTHINFKNNSHQGHFYNLVIPTKSFKNEAGHCENLKNKFKMTEILPMQLRQFMSQSDHLHGQESIRTNVNPDIRNLELIKGNLEPYSSTSFGVLEHSLNYLSLNDIE</sequence>
<evidence type="ECO:0000313" key="1">
    <source>
        <dbReference type="EMBL" id="MDN5204583.1"/>
    </source>
</evidence>
<comment type="caution">
    <text evidence="1">The sequence shown here is derived from an EMBL/GenBank/DDBJ whole genome shotgun (WGS) entry which is preliminary data.</text>
</comment>
<evidence type="ECO:0008006" key="3">
    <source>
        <dbReference type="Google" id="ProtNLM"/>
    </source>
</evidence>
<reference evidence="1" key="1">
    <citation type="submission" date="2023-06" db="EMBL/GenBank/DDBJ databases">
        <title>Genomic of Parafulvivirga corallium.</title>
        <authorList>
            <person name="Wang G."/>
        </authorList>
    </citation>
    <scope>NUCLEOTIDE SEQUENCE</scope>
    <source>
        <strain evidence="1">BMA10</strain>
    </source>
</reference>
<dbReference type="Proteomes" id="UP001172082">
    <property type="component" value="Unassembled WGS sequence"/>
</dbReference>
<organism evidence="1 2">
    <name type="scientific">Splendidivirga corallicola</name>
    <dbReference type="NCBI Taxonomy" id="3051826"/>
    <lineage>
        <taxon>Bacteria</taxon>
        <taxon>Pseudomonadati</taxon>
        <taxon>Bacteroidota</taxon>
        <taxon>Cytophagia</taxon>
        <taxon>Cytophagales</taxon>
        <taxon>Splendidivirgaceae</taxon>
        <taxon>Splendidivirga</taxon>
    </lineage>
</organism>
<keyword evidence="2" id="KW-1185">Reference proteome</keyword>
<name>A0ABT8KW11_9BACT</name>